<organism evidence="2">
    <name type="scientific">viral metagenome</name>
    <dbReference type="NCBI Taxonomy" id="1070528"/>
    <lineage>
        <taxon>unclassified sequences</taxon>
        <taxon>metagenomes</taxon>
        <taxon>organismal metagenomes</taxon>
    </lineage>
</organism>
<sequence length="266" mass="29388">MGSAQTELPLTSSKYTAGPTTRQDKWKASQLMRGQAWPMPTAAKAPGGGAVTLSKGGGAGQAPSPVDQVMRTQPETERLMGRLNVRGGGVDTGKPAFRDYPLIEAKRRYRQHPELYAPGGVPSPVKTLSAELPRSLNELTGRGAGKYERLKFKSVETSLERKARTTLPHAAKKEASLDEIITTAEKLEEYWKFIGGKRGKAGKAWEMLRQGSSGRHKVKDTKDYFIRSGLRWRDDPEKFTKQWPREARILEGLWGEIEKAVVGGVK</sequence>
<proteinExistence type="predicted"/>
<name>A0A6M3IPL8_9ZZZZ</name>
<reference evidence="2" key="1">
    <citation type="submission" date="2020-03" db="EMBL/GenBank/DDBJ databases">
        <title>The deep terrestrial virosphere.</title>
        <authorList>
            <person name="Holmfeldt K."/>
            <person name="Nilsson E."/>
            <person name="Simone D."/>
            <person name="Lopez-Fernandez M."/>
            <person name="Wu X."/>
            <person name="de Brujin I."/>
            <person name="Lundin D."/>
            <person name="Andersson A."/>
            <person name="Bertilsson S."/>
            <person name="Dopson M."/>
        </authorList>
    </citation>
    <scope>NUCLEOTIDE SEQUENCE</scope>
    <source>
        <strain evidence="2">MM415B01304</strain>
    </source>
</reference>
<feature type="region of interest" description="Disordered" evidence="1">
    <location>
        <begin position="1"/>
        <end position="68"/>
    </location>
</feature>
<dbReference type="EMBL" id="MT141366">
    <property type="protein sequence ID" value="QJA59363.1"/>
    <property type="molecule type" value="Genomic_DNA"/>
</dbReference>
<evidence type="ECO:0000313" key="2">
    <source>
        <dbReference type="EMBL" id="QJA59363.1"/>
    </source>
</evidence>
<feature type="compositionally biased region" description="Polar residues" evidence="1">
    <location>
        <begin position="1"/>
        <end position="21"/>
    </location>
</feature>
<feature type="compositionally biased region" description="Gly residues" evidence="1">
    <location>
        <begin position="46"/>
        <end position="60"/>
    </location>
</feature>
<evidence type="ECO:0000256" key="1">
    <source>
        <dbReference type="SAM" id="MobiDB-lite"/>
    </source>
</evidence>
<accession>A0A6M3IPL8</accession>
<protein>
    <submittedName>
        <fullName evidence="2">Uncharacterized protein</fullName>
    </submittedName>
</protein>
<dbReference type="AlphaFoldDB" id="A0A6M3IPL8"/>
<gene>
    <name evidence="2" type="ORF">MM415B01304_0019</name>
</gene>